<dbReference type="EMBL" id="JBIMSO010000033">
    <property type="protein sequence ID" value="MFH5208028.1"/>
    <property type="molecule type" value="Genomic_DNA"/>
</dbReference>
<dbReference type="RefSeq" id="WP_395113462.1">
    <property type="nucleotide sequence ID" value="NZ_JBIMSO010000033.1"/>
</dbReference>
<dbReference type="NCBIfam" id="NF047765">
    <property type="entry name" value="LIC_13387_fam"/>
    <property type="match status" value="1"/>
</dbReference>
<keyword evidence="1" id="KW-0812">Transmembrane</keyword>
<comment type="caution">
    <text evidence="2">The sequence shown here is derived from an EMBL/GenBank/DDBJ whole genome shotgun (WGS) entry which is preliminary data.</text>
</comment>
<proteinExistence type="predicted"/>
<organism evidence="2 3">
    <name type="scientific">Antrihabitans spumae</name>
    <dbReference type="NCBI Taxonomy" id="3373370"/>
    <lineage>
        <taxon>Bacteria</taxon>
        <taxon>Bacillati</taxon>
        <taxon>Actinomycetota</taxon>
        <taxon>Actinomycetes</taxon>
        <taxon>Mycobacteriales</taxon>
        <taxon>Nocardiaceae</taxon>
        <taxon>Antrihabitans</taxon>
    </lineage>
</organism>
<feature type="transmembrane region" description="Helical" evidence="1">
    <location>
        <begin position="113"/>
        <end position="131"/>
    </location>
</feature>
<evidence type="ECO:0000256" key="1">
    <source>
        <dbReference type="SAM" id="Phobius"/>
    </source>
</evidence>
<reference evidence="2 3" key="1">
    <citation type="submission" date="2024-10" db="EMBL/GenBank/DDBJ databases">
        <authorList>
            <person name="Riesco R."/>
        </authorList>
    </citation>
    <scope>NUCLEOTIDE SEQUENCE [LARGE SCALE GENOMIC DNA]</scope>
    <source>
        <strain evidence="2 3">NCIMB 15449</strain>
    </source>
</reference>
<accession>A0ABW7JJU0</accession>
<keyword evidence="1" id="KW-0472">Membrane</keyword>
<keyword evidence="1" id="KW-1133">Transmembrane helix</keyword>
<protein>
    <submittedName>
        <fullName evidence="2">Uncharacterized protein</fullName>
    </submittedName>
</protein>
<evidence type="ECO:0000313" key="2">
    <source>
        <dbReference type="EMBL" id="MFH5208028.1"/>
    </source>
</evidence>
<sequence>MSITADRAKQRSPRQRSWTRRLNEVAAGSIGLIGVTHILVIHVFDGPKPADEQHIAELSAVATTSLAEGFGRELSVLGLNTGYSVGTGVFAMTFAILVVLAGRAAPAIVGRTLFTLTCFATAAAFLVISILYFPEPVTVLAALGTVLFAAVLALDENRSAGERAVESR</sequence>
<feature type="transmembrane region" description="Helical" evidence="1">
    <location>
        <begin position="137"/>
        <end position="154"/>
    </location>
</feature>
<feature type="transmembrane region" description="Helical" evidence="1">
    <location>
        <begin position="21"/>
        <end position="44"/>
    </location>
</feature>
<feature type="transmembrane region" description="Helical" evidence="1">
    <location>
        <begin position="82"/>
        <end position="101"/>
    </location>
</feature>
<evidence type="ECO:0000313" key="3">
    <source>
        <dbReference type="Proteomes" id="UP001609175"/>
    </source>
</evidence>
<dbReference type="InterPro" id="IPR058068">
    <property type="entry name" value="LIC_13387-like"/>
</dbReference>
<dbReference type="Proteomes" id="UP001609175">
    <property type="component" value="Unassembled WGS sequence"/>
</dbReference>
<name>A0ABW7JJU0_9NOCA</name>
<gene>
    <name evidence="2" type="ORF">ACHIPZ_07355</name>
</gene>